<protein>
    <submittedName>
        <fullName evidence="6">Multiple sugar transport system substrate-binding protein</fullName>
    </submittedName>
</protein>
<evidence type="ECO:0000256" key="4">
    <source>
        <dbReference type="ARBA" id="ARBA00022729"/>
    </source>
</evidence>
<keyword evidence="7" id="KW-1185">Reference proteome</keyword>
<organism evidence="6 7">
    <name type="scientific">Sphingomonas jinjuensis</name>
    <dbReference type="NCBI Taxonomy" id="535907"/>
    <lineage>
        <taxon>Bacteria</taxon>
        <taxon>Pseudomonadati</taxon>
        <taxon>Pseudomonadota</taxon>
        <taxon>Alphaproteobacteria</taxon>
        <taxon>Sphingomonadales</taxon>
        <taxon>Sphingomonadaceae</taxon>
        <taxon>Sphingomonas</taxon>
    </lineage>
</organism>
<dbReference type="RefSeq" id="WP_183981712.1">
    <property type="nucleotide sequence ID" value="NZ_JACIEV010000001.1"/>
</dbReference>
<name>A0A840F9I6_9SPHN</name>
<evidence type="ECO:0000256" key="3">
    <source>
        <dbReference type="ARBA" id="ARBA00022448"/>
    </source>
</evidence>
<dbReference type="PANTHER" id="PTHR43649:SF34">
    <property type="entry name" value="ABC TRANSPORTER PERIPLASMIC-BINDING PROTEIN YCJN-RELATED"/>
    <property type="match status" value="1"/>
</dbReference>
<dbReference type="Pfam" id="PF01547">
    <property type="entry name" value="SBP_bac_1"/>
    <property type="match status" value="1"/>
</dbReference>
<dbReference type="GO" id="GO:0042597">
    <property type="term" value="C:periplasmic space"/>
    <property type="evidence" value="ECO:0007669"/>
    <property type="project" value="UniProtKB-SubCell"/>
</dbReference>
<proteinExistence type="inferred from homology"/>
<dbReference type="EMBL" id="JACIEV010000001">
    <property type="protein sequence ID" value="MBB4152187.1"/>
    <property type="molecule type" value="Genomic_DNA"/>
</dbReference>
<evidence type="ECO:0000256" key="1">
    <source>
        <dbReference type="ARBA" id="ARBA00004418"/>
    </source>
</evidence>
<dbReference type="AlphaFoldDB" id="A0A840F9I6"/>
<evidence type="ECO:0000256" key="2">
    <source>
        <dbReference type="ARBA" id="ARBA00008520"/>
    </source>
</evidence>
<comment type="similarity">
    <text evidence="2">Belongs to the bacterial solute-binding protein 1 family.</text>
</comment>
<keyword evidence="3" id="KW-0813">Transport</keyword>
<reference evidence="6 7" key="1">
    <citation type="submission" date="2020-08" db="EMBL/GenBank/DDBJ databases">
        <title>Genomic Encyclopedia of Type Strains, Phase IV (KMG-IV): sequencing the most valuable type-strain genomes for metagenomic binning, comparative biology and taxonomic classification.</title>
        <authorList>
            <person name="Goeker M."/>
        </authorList>
    </citation>
    <scope>NUCLEOTIDE SEQUENCE [LARGE SCALE GENOMIC DNA]</scope>
    <source>
        <strain evidence="6 7">YC6723</strain>
    </source>
</reference>
<keyword evidence="4 5" id="KW-0732">Signal</keyword>
<dbReference type="InterPro" id="IPR006059">
    <property type="entry name" value="SBP"/>
</dbReference>
<keyword evidence="6" id="KW-0762">Sugar transport</keyword>
<evidence type="ECO:0000256" key="5">
    <source>
        <dbReference type="SAM" id="SignalP"/>
    </source>
</evidence>
<dbReference type="PANTHER" id="PTHR43649">
    <property type="entry name" value="ARABINOSE-BINDING PROTEIN-RELATED"/>
    <property type="match status" value="1"/>
</dbReference>
<comment type="caution">
    <text evidence="6">The sequence shown here is derived from an EMBL/GenBank/DDBJ whole genome shotgun (WGS) entry which is preliminary data.</text>
</comment>
<dbReference type="InterPro" id="IPR050490">
    <property type="entry name" value="Bact_solute-bd_prot1"/>
</dbReference>
<comment type="subcellular location">
    <subcellularLocation>
        <location evidence="1">Periplasm</location>
    </subcellularLocation>
</comment>
<evidence type="ECO:0000313" key="7">
    <source>
        <dbReference type="Proteomes" id="UP000529795"/>
    </source>
</evidence>
<dbReference type="Proteomes" id="UP000529795">
    <property type="component" value="Unassembled WGS sequence"/>
</dbReference>
<evidence type="ECO:0000313" key="6">
    <source>
        <dbReference type="EMBL" id="MBB4152187.1"/>
    </source>
</evidence>
<dbReference type="PROSITE" id="PS51257">
    <property type="entry name" value="PROKAR_LIPOPROTEIN"/>
    <property type="match status" value="1"/>
</dbReference>
<accession>A0A840F9I6</accession>
<dbReference type="SUPFAM" id="SSF53850">
    <property type="entry name" value="Periplasmic binding protein-like II"/>
    <property type="match status" value="1"/>
</dbReference>
<feature type="chain" id="PRO_5032972888" evidence="5">
    <location>
        <begin position="24"/>
        <end position="422"/>
    </location>
</feature>
<dbReference type="Gene3D" id="3.40.190.10">
    <property type="entry name" value="Periplasmic binding protein-like II"/>
    <property type="match status" value="2"/>
</dbReference>
<feature type="signal peptide" evidence="5">
    <location>
        <begin position="1"/>
        <end position="23"/>
    </location>
</feature>
<sequence>MESATARWTATRRALIAGLPALAATAGCSPRRDPDALTFWAISYEGDYAPHLMPAFTTATGIAVEVQTLPASAAHEKLLTAQAGGALPDVMMLYNGWVGTFAMIGALRQVPDASLVADQFPGVLQTAQYFGRDYAVPWSVAPQAQFYRTDLVERAGYASPPTDWAEWRRMAAAIKRRAPNDYVILAYLNWWDLLVTLAGLTQARPLKDRDTRGNFASPEFREALGFYKSLFDDGYAPVALSTDIQDPVAAFAQGYFAIYPSSPPIMLDFRRRTAELPPERWGVTRMPGPNGPGRVSSVSASVAVTTSSRRPDDAWALVRHLTSAASELRFQELIETMPARASAWSAPQMRQPRLAPFAEQVREPALWPAIAEWEQIQTEVQLIAERVVRGLMTLDQGVATMDREVDRILAKRRQLVEAGRIA</sequence>
<gene>
    <name evidence="6" type="ORF">GGQ80_000063</name>
</gene>